<feature type="signal peptide" evidence="4">
    <location>
        <begin position="1"/>
        <end position="17"/>
    </location>
</feature>
<dbReference type="GO" id="GO:0016787">
    <property type="term" value="F:hydrolase activity"/>
    <property type="evidence" value="ECO:0007669"/>
    <property type="project" value="UniProtKB-KW"/>
</dbReference>
<dbReference type="Gene3D" id="3.10.50.10">
    <property type="match status" value="1"/>
</dbReference>
<dbReference type="PANTHER" id="PTHR11177">
    <property type="entry name" value="CHITINASE"/>
    <property type="match status" value="1"/>
</dbReference>
<dbReference type="SMART" id="SM00636">
    <property type="entry name" value="Glyco_18"/>
    <property type="match status" value="1"/>
</dbReference>
<dbReference type="SUPFAM" id="SSF54556">
    <property type="entry name" value="Chitinase insertion domain"/>
    <property type="match status" value="1"/>
</dbReference>
<dbReference type="InterPro" id="IPR050314">
    <property type="entry name" value="Glycosyl_Hydrlase_18"/>
</dbReference>
<proteinExistence type="predicted"/>
<evidence type="ECO:0000256" key="4">
    <source>
        <dbReference type="SAM" id="SignalP"/>
    </source>
</evidence>
<feature type="domain" description="GH18" evidence="5">
    <location>
        <begin position="27"/>
        <end position="393"/>
    </location>
</feature>
<dbReference type="RefSeq" id="WP_203538308.1">
    <property type="nucleotide sequence ID" value="NZ_JAESND010000004.1"/>
</dbReference>
<evidence type="ECO:0000313" key="7">
    <source>
        <dbReference type="Proteomes" id="UP000809431"/>
    </source>
</evidence>
<dbReference type="InterPro" id="IPR011583">
    <property type="entry name" value="Chitinase_II/V-like_cat"/>
</dbReference>
<dbReference type="InterPro" id="IPR017853">
    <property type="entry name" value="GH"/>
</dbReference>
<sequence length="393" mass="42209">MLRYLPLVLLPALTACASVSSPSADAPKLISYLPTWQTTAERARGAEILPGLDIGIYSFLLVKPDGSAYIDAKNQEGAAQWKQAFATARIKNPKLACQWAIGGWTGSRNIAKVAQTEAGRTRLAQTSVAIMRDYNCQGLDLDWEHPVTGGDYTADASPADRDNYTKLLQALRSELDKRGKADGAQYLLTAAIPGTNGGWGSSGYDLPAAAKLLDWVNLMSYDFYGAWSPRAGLHAALYPTPGEADGNVLNGDGGVKHFIAQGFKPSQLVLGVPFYARGQGNVEAGPNGDGLAQPSKGPGLLDDAEPGTAKYSTAVATLIGKPDWQSFRSKEAGNAPYLYNARLKQLVSYDDAISLKTKAEYVKANALRGVMIWELTQDDADHTLWRALEGNLR</sequence>
<organism evidence="6 7">
    <name type="scientific">Jeongeupia naejangsanensis</name>
    <dbReference type="NCBI Taxonomy" id="613195"/>
    <lineage>
        <taxon>Bacteria</taxon>
        <taxon>Pseudomonadati</taxon>
        <taxon>Pseudomonadota</taxon>
        <taxon>Betaproteobacteria</taxon>
        <taxon>Neisseriales</taxon>
        <taxon>Chitinibacteraceae</taxon>
        <taxon>Jeongeupia</taxon>
    </lineage>
</organism>
<dbReference type="PANTHER" id="PTHR11177:SF317">
    <property type="entry name" value="CHITINASE 12-RELATED"/>
    <property type="match status" value="1"/>
</dbReference>
<accession>A0ABS2BKN7</accession>
<evidence type="ECO:0000256" key="3">
    <source>
        <dbReference type="ARBA" id="ARBA00023024"/>
    </source>
</evidence>
<gene>
    <name evidence="6" type="ORF">JMJ54_10040</name>
</gene>
<name>A0ABS2BKN7_9NEIS</name>
<keyword evidence="3" id="KW-0119">Carbohydrate metabolism</keyword>
<keyword evidence="3" id="KW-0146">Chitin degradation</keyword>
<protein>
    <recommendedName>
        <fullName evidence="2">chitinase</fullName>
        <ecNumber evidence="2">3.2.1.14</ecNumber>
    </recommendedName>
</protein>
<keyword evidence="7" id="KW-1185">Reference proteome</keyword>
<comment type="catalytic activity">
    <reaction evidence="1">
        <text>Random endo-hydrolysis of N-acetyl-beta-D-glucosaminide (1-&gt;4)-beta-linkages in chitin and chitodextrins.</text>
        <dbReference type="EC" id="3.2.1.14"/>
    </reaction>
</comment>
<evidence type="ECO:0000259" key="5">
    <source>
        <dbReference type="PROSITE" id="PS51910"/>
    </source>
</evidence>
<dbReference type="EMBL" id="JAESND010000004">
    <property type="protein sequence ID" value="MBM3116175.1"/>
    <property type="molecule type" value="Genomic_DNA"/>
</dbReference>
<dbReference type="Gene3D" id="3.20.20.80">
    <property type="entry name" value="Glycosidases"/>
    <property type="match status" value="1"/>
</dbReference>
<evidence type="ECO:0000313" key="6">
    <source>
        <dbReference type="EMBL" id="MBM3116175.1"/>
    </source>
</evidence>
<dbReference type="SUPFAM" id="SSF51445">
    <property type="entry name" value="(Trans)glycosidases"/>
    <property type="match status" value="1"/>
</dbReference>
<dbReference type="Proteomes" id="UP000809431">
    <property type="component" value="Unassembled WGS sequence"/>
</dbReference>
<keyword evidence="6" id="KW-0378">Hydrolase</keyword>
<dbReference type="Pfam" id="PF00704">
    <property type="entry name" value="Glyco_hydro_18"/>
    <property type="match status" value="1"/>
</dbReference>
<dbReference type="PROSITE" id="PS51257">
    <property type="entry name" value="PROKAR_LIPOPROTEIN"/>
    <property type="match status" value="1"/>
</dbReference>
<evidence type="ECO:0000256" key="1">
    <source>
        <dbReference type="ARBA" id="ARBA00000822"/>
    </source>
</evidence>
<comment type="caution">
    <text evidence="6">The sequence shown here is derived from an EMBL/GenBank/DDBJ whole genome shotgun (WGS) entry which is preliminary data.</text>
</comment>
<feature type="chain" id="PRO_5046148876" description="chitinase" evidence="4">
    <location>
        <begin position="18"/>
        <end position="393"/>
    </location>
</feature>
<dbReference type="EC" id="3.2.1.14" evidence="2"/>
<dbReference type="InterPro" id="IPR029070">
    <property type="entry name" value="Chitinase_insertion_sf"/>
</dbReference>
<keyword evidence="3" id="KW-0624">Polysaccharide degradation</keyword>
<evidence type="ECO:0000256" key="2">
    <source>
        <dbReference type="ARBA" id="ARBA00012729"/>
    </source>
</evidence>
<dbReference type="InterPro" id="IPR001223">
    <property type="entry name" value="Glyco_hydro18_cat"/>
</dbReference>
<keyword evidence="4" id="KW-0732">Signal</keyword>
<dbReference type="PROSITE" id="PS51910">
    <property type="entry name" value="GH18_2"/>
    <property type="match status" value="1"/>
</dbReference>
<reference evidence="6 7" key="1">
    <citation type="submission" date="2021-01" db="EMBL/GenBank/DDBJ databases">
        <title>Draft Genome Sequence and Polyhydroxyalkanoate Biosynthetic Potential of Jeongeupia naejangsanensis Type Strain DSM 24253.</title>
        <authorList>
            <person name="Turrini P."/>
            <person name="Artuso I."/>
            <person name="Lugli G.A."/>
            <person name="Frangipani E."/>
            <person name="Ventura M."/>
            <person name="Visca P."/>
        </authorList>
    </citation>
    <scope>NUCLEOTIDE SEQUENCE [LARGE SCALE GENOMIC DNA]</scope>
    <source>
        <strain evidence="6 7">DSM 24253</strain>
    </source>
</reference>